<keyword evidence="1" id="KW-1133">Transmembrane helix</keyword>
<evidence type="ECO:0000313" key="3">
    <source>
        <dbReference type="EMBL" id="KAG0009298.1"/>
    </source>
</evidence>
<dbReference type="PANTHER" id="PTHR36124">
    <property type="match status" value="1"/>
</dbReference>
<dbReference type="GO" id="GO:0016491">
    <property type="term" value="F:oxidoreductase activity"/>
    <property type="evidence" value="ECO:0007669"/>
    <property type="project" value="InterPro"/>
</dbReference>
<dbReference type="AlphaFoldDB" id="A0A9P6MQ53"/>
<keyword evidence="1" id="KW-0812">Transmembrane</keyword>
<evidence type="ECO:0000259" key="2">
    <source>
        <dbReference type="Pfam" id="PF09995"/>
    </source>
</evidence>
<reference evidence="3" key="1">
    <citation type="journal article" date="2020" name="Fungal Divers.">
        <title>Resolving the Mortierellaceae phylogeny through synthesis of multi-gene phylogenetics and phylogenomics.</title>
        <authorList>
            <person name="Vandepol N."/>
            <person name="Liber J."/>
            <person name="Desiro A."/>
            <person name="Na H."/>
            <person name="Kennedy M."/>
            <person name="Barry K."/>
            <person name="Grigoriev I.V."/>
            <person name="Miller A.N."/>
            <person name="O'Donnell K."/>
            <person name="Stajich J.E."/>
            <person name="Bonito G."/>
        </authorList>
    </citation>
    <scope>NUCLEOTIDE SEQUENCE</scope>
    <source>
        <strain evidence="3">NRRL 2769</strain>
    </source>
</reference>
<accession>A0A9P6MQ53</accession>
<gene>
    <name evidence="3" type="ORF">BGZ80_002544</name>
</gene>
<organism evidence="3 4">
    <name type="scientific">Entomortierella chlamydospora</name>
    <dbReference type="NCBI Taxonomy" id="101097"/>
    <lineage>
        <taxon>Eukaryota</taxon>
        <taxon>Fungi</taxon>
        <taxon>Fungi incertae sedis</taxon>
        <taxon>Mucoromycota</taxon>
        <taxon>Mortierellomycotina</taxon>
        <taxon>Mortierellomycetes</taxon>
        <taxon>Mortierellales</taxon>
        <taxon>Mortierellaceae</taxon>
        <taxon>Entomortierella</taxon>
    </lineage>
</organism>
<dbReference type="InterPro" id="IPR018713">
    <property type="entry name" value="MPAB/Lcp_cat_dom"/>
</dbReference>
<dbReference type="InterPro" id="IPR046366">
    <property type="entry name" value="MPAB"/>
</dbReference>
<keyword evidence="1" id="KW-0472">Membrane</keyword>
<dbReference type="PANTHER" id="PTHR36124:SF1">
    <property type="entry name" value="ER-BOUND OXYGENASE MPAB_MPAB'_RUBBER OXYGENASE CATALYTIC DOMAIN-CONTAINING PROTEIN"/>
    <property type="match status" value="1"/>
</dbReference>
<dbReference type="Pfam" id="PF09995">
    <property type="entry name" value="MPAB_Lcp_cat"/>
    <property type="match status" value="1"/>
</dbReference>
<sequence length="327" mass="37216">MAHPSLLSAGVGVAALGVGISYSFLRRQHFARSWRKQLEELDPKKPNDTDLIIKHVVGYDYPLEMFLALNFCFYRTFCSPTIAGVYRNTGAIANTADKRACDTDLLMHIWMDYGLDSELGKSSYLHLNKIHGLHATKTRNVDFVFVLCCLVVDAIQFTNDYGWKKLHSKEKQAIWEFYHRVGERMELKDIPNSLEECIAFVDKYTEDNRSARVSKDGVALTKVITDLVCEWYYLAPPFLCRIAASVLLYQMGPTFHSKLGLEKPSIFSFALINSALWVRKQILRLTPPRTIPYKLSDVIMSTKYSCPVSKQSIVQVGPVEMLEKINA</sequence>
<dbReference type="Proteomes" id="UP000703661">
    <property type="component" value="Unassembled WGS sequence"/>
</dbReference>
<dbReference type="OrthoDB" id="545169at2759"/>
<evidence type="ECO:0000256" key="1">
    <source>
        <dbReference type="SAM" id="Phobius"/>
    </source>
</evidence>
<keyword evidence="4" id="KW-1185">Reference proteome</keyword>
<feature type="domain" description="ER-bound oxygenase mpaB/mpaB'/Rubber oxygenase catalytic" evidence="2">
    <location>
        <begin position="141"/>
        <end position="264"/>
    </location>
</feature>
<evidence type="ECO:0000313" key="4">
    <source>
        <dbReference type="Proteomes" id="UP000703661"/>
    </source>
</evidence>
<dbReference type="EMBL" id="JAAAID010001630">
    <property type="protein sequence ID" value="KAG0009298.1"/>
    <property type="molecule type" value="Genomic_DNA"/>
</dbReference>
<protein>
    <recommendedName>
        <fullName evidence="2">ER-bound oxygenase mpaB/mpaB'/Rubber oxygenase catalytic domain-containing protein</fullName>
    </recommendedName>
</protein>
<name>A0A9P6MQ53_9FUNG</name>
<feature type="transmembrane region" description="Helical" evidence="1">
    <location>
        <begin position="6"/>
        <end position="25"/>
    </location>
</feature>
<comment type="caution">
    <text evidence="3">The sequence shown here is derived from an EMBL/GenBank/DDBJ whole genome shotgun (WGS) entry which is preliminary data.</text>
</comment>
<proteinExistence type="predicted"/>